<evidence type="ECO:0000256" key="3">
    <source>
        <dbReference type="SAM" id="SignalP"/>
    </source>
</evidence>
<feature type="domain" description="Peptidase A1" evidence="4">
    <location>
        <begin position="45"/>
        <end position="378"/>
    </location>
</feature>
<dbReference type="Proteomes" id="UP000799770">
    <property type="component" value="Unassembled WGS sequence"/>
</dbReference>
<feature type="transmembrane region" description="Helical" evidence="2">
    <location>
        <begin position="414"/>
        <end position="438"/>
    </location>
</feature>
<feature type="region of interest" description="Disordered" evidence="1">
    <location>
        <begin position="465"/>
        <end position="486"/>
    </location>
</feature>
<keyword evidence="2" id="KW-1133">Transmembrane helix</keyword>
<evidence type="ECO:0000256" key="1">
    <source>
        <dbReference type="SAM" id="MobiDB-lite"/>
    </source>
</evidence>
<feature type="signal peptide" evidence="3">
    <location>
        <begin position="1"/>
        <end position="20"/>
    </location>
</feature>
<evidence type="ECO:0000313" key="5">
    <source>
        <dbReference type="EMBL" id="KAF2106623.1"/>
    </source>
</evidence>
<dbReference type="EMBL" id="ML977361">
    <property type="protein sequence ID" value="KAF2106623.1"/>
    <property type="molecule type" value="Genomic_DNA"/>
</dbReference>
<proteinExistence type="predicted"/>
<protein>
    <submittedName>
        <fullName evidence="5">Aspartic peptidase domain-containing protein</fullName>
    </submittedName>
</protein>
<keyword evidence="2" id="KW-0472">Membrane</keyword>
<gene>
    <name evidence="5" type="ORF">BDV96DRAFT_507699</name>
</gene>
<dbReference type="Gene3D" id="2.40.70.10">
    <property type="entry name" value="Acid Proteases"/>
    <property type="match status" value="2"/>
</dbReference>
<evidence type="ECO:0000259" key="4">
    <source>
        <dbReference type="PROSITE" id="PS51767"/>
    </source>
</evidence>
<accession>A0A6A5YI26</accession>
<keyword evidence="6" id="KW-1185">Reference proteome</keyword>
<organism evidence="5 6">
    <name type="scientific">Lophiotrema nucula</name>
    <dbReference type="NCBI Taxonomy" id="690887"/>
    <lineage>
        <taxon>Eukaryota</taxon>
        <taxon>Fungi</taxon>
        <taxon>Dikarya</taxon>
        <taxon>Ascomycota</taxon>
        <taxon>Pezizomycotina</taxon>
        <taxon>Dothideomycetes</taxon>
        <taxon>Pleosporomycetidae</taxon>
        <taxon>Pleosporales</taxon>
        <taxon>Lophiotremataceae</taxon>
        <taxon>Lophiotrema</taxon>
    </lineage>
</organism>
<evidence type="ECO:0000313" key="6">
    <source>
        <dbReference type="Proteomes" id="UP000799770"/>
    </source>
</evidence>
<dbReference type="InterPro" id="IPR021109">
    <property type="entry name" value="Peptidase_aspartic_dom_sf"/>
</dbReference>
<dbReference type="SUPFAM" id="SSF50630">
    <property type="entry name" value="Acid proteases"/>
    <property type="match status" value="1"/>
</dbReference>
<dbReference type="PROSITE" id="PS51767">
    <property type="entry name" value="PEPTIDASE_A1"/>
    <property type="match status" value="1"/>
</dbReference>
<keyword evidence="3" id="KW-0732">Signal</keyword>
<dbReference type="OrthoDB" id="5361565at2759"/>
<name>A0A6A5YI26_9PLEO</name>
<dbReference type="AlphaFoldDB" id="A0A6A5YI26"/>
<evidence type="ECO:0000256" key="2">
    <source>
        <dbReference type="SAM" id="Phobius"/>
    </source>
</evidence>
<keyword evidence="2" id="KW-0812">Transmembrane</keyword>
<sequence>MASLMFYLSATVLFAQSTVAFNCSKAPIYVDIHKRAVHGSAVFQYGSFIGVGNAAQNNSLWPSLSKNHTSFAGGSYCNTKDTTLKDCITSTGGFFDADQSSTFHEDKGFKALDSDSNSTFTAIYGHDDVHLYTHYFETDGASATNVTNTTIAVAQDGSITPAIVGLGLDSTLLQDLFTQNTIAGKTYSLYIGQGFDRASGAVNGSNVFGGYDAGRFTGPVHKYDMTLDQGESPLRLRVKDIVVTDNANPNTNVSLLDKGKFSNTTTTDFVAEITTDQFPLSLPYDVTQNFMKQLNAKEDNTWGDNSLMLNDAFDGTLSIVLDDGFVVTIPSEVLVNKSNITPIQKRDEDSTAPFYLSAAFLSQVYLMMDYESYSFYLAEAVQKNNAVMPVTFCPKATPVAYEKPSNGAWVKQGLIGAVIGGVLGGLGLAITAYCFVLGCRRRRAEKKLERELEKGKQAKMAQMEIEEAPEFDPPPKSATPFFWKKR</sequence>
<reference evidence="5" key="1">
    <citation type="journal article" date="2020" name="Stud. Mycol.">
        <title>101 Dothideomycetes genomes: a test case for predicting lifestyles and emergence of pathogens.</title>
        <authorList>
            <person name="Haridas S."/>
            <person name="Albert R."/>
            <person name="Binder M."/>
            <person name="Bloem J."/>
            <person name="Labutti K."/>
            <person name="Salamov A."/>
            <person name="Andreopoulos B."/>
            <person name="Baker S."/>
            <person name="Barry K."/>
            <person name="Bills G."/>
            <person name="Bluhm B."/>
            <person name="Cannon C."/>
            <person name="Castanera R."/>
            <person name="Culley D."/>
            <person name="Daum C."/>
            <person name="Ezra D."/>
            <person name="Gonzalez J."/>
            <person name="Henrissat B."/>
            <person name="Kuo A."/>
            <person name="Liang C."/>
            <person name="Lipzen A."/>
            <person name="Lutzoni F."/>
            <person name="Magnuson J."/>
            <person name="Mondo S."/>
            <person name="Nolan M."/>
            <person name="Ohm R."/>
            <person name="Pangilinan J."/>
            <person name="Park H.-J."/>
            <person name="Ramirez L."/>
            <person name="Alfaro M."/>
            <person name="Sun H."/>
            <person name="Tritt A."/>
            <person name="Yoshinaga Y."/>
            <person name="Zwiers L.-H."/>
            <person name="Turgeon B."/>
            <person name="Goodwin S."/>
            <person name="Spatafora J."/>
            <person name="Crous P."/>
            <person name="Grigoriev I."/>
        </authorList>
    </citation>
    <scope>NUCLEOTIDE SEQUENCE</scope>
    <source>
        <strain evidence="5">CBS 627.86</strain>
    </source>
</reference>
<dbReference type="InterPro" id="IPR033121">
    <property type="entry name" value="PEPTIDASE_A1"/>
</dbReference>
<feature type="chain" id="PRO_5025463091" evidence="3">
    <location>
        <begin position="21"/>
        <end position="486"/>
    </location>
</feature>